<dbReference type="PROSITE" id="PS51257">
    <property type="entry name" value="PROKAR_LIPOPROTEIN"/>
    <property type="match status" value="1"/>
</dbReference>
<dbReference type="GO" id="GO:0006355">
    <property type="term" value="P:regulation of DNA-templated transcription"/>
    <property type="evidence" value="ECO:0007669"/>
    <property type="project" value="InterPro"/>
</dbReference>
<dbReference type="InterPro" id="IPR035965">
    <property type="entry name" value="PAS-like_dom_sf"/>
</dbReference>
<name>A0A2S6NGW0_RHOGL</name>
<feature type="domain" description="PAS fold-2" evidence="1">
    <location>
        <begin position="19"/>
        <end position="89"/>
    </location>
</feature>
<dbReference type="RefSeq" id="WP_104519304.1">
    <property type="nucleotide sequence ID" value="NZ_NHRY01000136.1"/>
</dbReference>
<proteinExistence type="predicted"/>
<dbReference type="Proteomes" id="UP000239724">
    <property type="component" value="Unassembled WGS sequence"/>
</dbReference>
<gene>
    <name evidence="2" type="ORF">CCS01_13140</name>
</gene>
<dbReference type="InterPro" id="IPR013654">
    <property type="entry name" value="PAS_2"/>
</dbReference>
<keyword evidence="3" id="KW-1185">Reference proteome</keyword>
<evidence type="ECO:0000313" key="3">
    <source>
        <dbReference type="Proteomes" id="UP000239724"/>
    </source>
</evidence>
<dbReference type="EMBL" id="NHRY01000136">
    <property type="protein sequence ID" value="PPQ33885.1"/>
    <property type="molecule type" value="Genomic_DNA"/>
</dbReference>
<reference evidence="2 3" key="1">
    <citation type="journal article" date="2018" name="Arch. Microbiol.">
        <title>New insights into the metabolic potential of the phototrophic purple bacterium Rhodopila globiformis DSM 161(T) from its draft genome sequence and evidence for a vanadium-dependent nitrogenase.</title>
        <authorList>
            <person name="Imhoff J.F."/>
            <person name="Rahn T."/>
            <person name="Kunzel S."/>
            <person name="Neulinger S.C."/>
        </authorList>
    </citation>
    <scope>NUCLEOTIDE SEQUENCE [LARGE SCALE GENOMIC DNA]</scope>
    <source>
        <strain evidence="2 3">DSM 161</strain>
    </source>
</reference>
<protein>
    <recommendedName>
        <fullName evidence="1">PAS fold-2 domain-containing protein</fullName>
    </recommendedName>
</protein>
<dbReference type="Pfam" id="PF08446">
    <property type="entry name" value="PAS_2"/>
    <property type="match status" value="1"/>
</dbReference>
<evidence type="ECO:0000259" key="1">
    <source>
        <dbReference type="Pfam" id="PF08446"/>
    </source>
</evidence>
<evidence type="ECO:0000313" key="2">
    <source>
        <dbReference type="EMBL" id="PPQ33885.1"/>
    </source>
</evidence>
<dbReference type="AlphaFoldDB" id="A0A2S6NGW0"/>
<accession>A0A2S6NGW0</accession>
<sequence length="97" mass="9724">MSVPEGRPTVASATSLAGCDQEPIHIPGAIQPHGAVLAARLEDLLVTHVSANLADILGVPPDAALGHPLSATPGEAACGVLRDKSTQSHPGHVDSLA</sequence>
<comment type="caution">
    <text evidence="2">The sequence shown here is derived from an EMBL/GenBank/DDBJ whole genome shotgun (WGS) entry which is preliminary data.</text>
</comment>
<organism evidence="2 3">
    <name type="scientific">Rhodopila globiformis</name>
    <name type="common">Rhodopseudomonas globiformis</name>
    <dbReference type="NCBI Taxonomy" id="1071"/>
    <lineage>
        <taxon>Bacteria</taxon>
        <taxon>Pseudomonadati</taxon>
        <taxon>Pseudomonadota</taxon>
        <taxon>Alphaproteobacteria</taxon>
        <taxon>Acetobacterales</taxon>
        <taxon>Acetobacteraceae</taxon>
        <taxon>Rhodopila</taxon>
    </lineage>
</organism>
<dbReference type="Gene3D" id="3.30.450.20">
    <property type="entry name" value="PAS domain"/>
    <property type="match status" value="1"/>
</dbReference>
<dbReference type="SUPFAM" id="SSF55785">
    <property type="entry name" value="PYP-like sensor domain (PAS domain)"/>
    <property type="match status" value="1"/>
</dbReference>